<dbReference type="Pfam" id="PF06527">
    <property type="entry name" value="TniQ"/>
    <property type="match status" value="1"/>
</dbReference>
<dbReference type="InterPro" id="IPR009492">
    <property type="entry name" value="TniQ"/>
</dbReference>
<dbReference type="Proteomes" id="UP000509418">
    <property type="component" value="Chromosome"/>
</dbReference>
<dbReference type="AlphaFoldDB" id="A0A7H8T5N0"/>
<evidence type="ECO:0000259" key="1">
    <source>
        <dbReference type="Pfam" id="PF06527"/>
    </source>
</evidence>
<organism evidence="2 3">
    <name type="scientific">Streptomyces chartreusis</name>
    <dbReference type="NCBI Taxonomy" id="1969"/>
    <lineage>
        <taxon>Bacteria</taxon>
        <taxon>Bacillati</taxon>
        <taxon>Actinomycetota</taxon>
        <taxon>Actinomycetes</taxon>
        <taxon>Kitasatosporales</taxon>
        <taxon>Streptomycetaceae</taxon>
        <taxon>Streptomyces</taxon>
    </lineage>
</organism>
<name>A0A7H8T5N0_STRCX</name>
<keyword evidence="3" id="KW-1185">Reference proteome</keyword>
<evidence type="ECO:0000313" key="2">
    <source>
        <dbReference type="EMBL" id="QKZ18362.1"/>
    </source>
</evidence>
<gene>
    <name evidence="2" type="ORF">HUT05_13920</name>
</gene>
<feature type="domain" description="TniQ" evidence="1">
    <location>
        <begin position="11"/>
        <end position="162"/>
    </location>
</feature>
<evidence type="ECO:0000313" key="3">
    <source>
        <dbReference type="Proteomes" id="UP000509418"/>
    </source>
</evidence>
<sequence length="625" mass="69572">MTRDIGRRPLPRSLVPLPDESLAGYVLRLAHRLDRSPGRIAELTTLGNYRQDRVLALPAHLVVGLRPSVAANFAAAARLTTVEVAGLGLRRYSQVYPPLAGAGVQGDGRVLYNAWAFTAASRFCPNCLGGDGDRLQQAHGGPWRQQWHLPITFACVRHERLLEYLCPHCRRPPSGRLGVKTSLLLHIHCEALHPTQCRNHALDAPLRRPRLLCGEHLAGEVNSVTPILDAEALARCVALQARIQQRLRMSPEIESDPSYFHDLIAVAQLIIMSWPVPTRMVSTPASMVEALDTHIQDVRRKAQSLSNGRPRELLEPPTHPAACAALLLQADELLAGRQPSRLREVMPLLAEAASVEERARFGKLVNHQPMTDQLRLAMGLQHLGSRVDSRLRMAATQPISLPGAWISESQVPQLIPLEWYQRHLRPFTDTLATVTRDTVRHVRRAGALMLAQLASGNSVKECAEALRIPPGRADTSIRTLKSRSSSRDWQILQAGVQAIAQEIERAQNRVNYAQRRQILALWTIPDGAWEQMTYDMSPRICTQRQRKISTIVVWARVTEGDYLLSPLVRDEVCGRYQPQGKPISKGVAAFVSARTGERSILGERLGRYAERIAQWCDEQCVTSSA</sequence>
<accession>A0A7H8T5N0</accession>
<protein>
    <submittedName>
        <fullName evidence="2">TniQ family protein</fullName>
    </submittedName>
</protein>
<dbReference type="EMBL" id="CP056041">
    <property type="protein sequence ID" value="QKZ18362.1"/>
    <property type="molecule type" value="Genomic_DNA"/>
</dbReference>
<reference evidence="2 3" key="1">
    <citation type="submission" date="2020-06" db="EMBL/GenBank/DDBJ databases">
        <title>Genome mining for natural products.</title>
        <authorList>
            <person name="Zhang B."/>
            <person name="Shi J."/>
            <person name="Ge H."/>
        </authorList>
    </citation>
    <scope>NUCLEOTIDE SEQUENCE [LARGE SCALE GENOMIC DNA]</scope>
    <source>
        <strain evidence="2 3">NA02069</strain>
    </source>
</reference>
<dbReference type="RefSeq" id="WP_176575303.1">
    <property type="nucleotide sequence ID" value="NZ_CBDRGH010000017.1"/>
</dbReference>
<proteinExistence type="predicted"/>